<dbReference type="InterPro" id="IPR003494">
    <property type="entry name" value="SHS2_FtsA"/>
</dbReference>
<dbReference type="PANTHER" id="PTHR32432:SF3">
    <property type="entry name" value="ETHANOLAMINE UTILIZATION PROTEIN EUTJ"/>
    <property type="match status" value="1"/>
</dbReference>
<dbReference type="Gene3D" id="3.30.420.40">
    <property type="match status" value="2"/>
</dbReference>
<keyword evidence="3" id="KW-1185">Reference proteome</keyword>
<dbReference type="InterPro" id="IPR005883">
    <property type="entry name" value="PilM"/>
</dbReference>
<evidence type="ECO:0000259" key="1">
    <source>
        <dbReference type="SMART" id="SM00842"/>
    </source>
</evidence>
<feature type="domain" description="SHS2" evidence="1">
    <location>
        <begin position="5"/>
        <end position="202"/>
    </location>
</feature>
<dbReference type="InterPro" id="IPR043129">
    <property type="entry name" value="ATPase_NBD"/>
</dbReference>
<proteinExistence type="predicted"/>
<accession>A0ABY4EPV9</accession>
<dbReference type="RefSeq" id="WP_244713162.1">
    <property type="nucleotide sequence ID" value="NZ_CP095073.1"/>
</dbReference>
<evidence type="ECO:0000313" key="2">
    <source>
        <dbReference type="EMBL" id="UOQ46126.1"/>
    </source>
</evidence>
<dbReference type="Gene3D" id="3.30.1490.300">
    <property type="match status" value="1"/>
</dbReference>
<reference evidence="2 3" key="1">
    <citation type="submission" date="2022-04" db="EMBL/GenBank/DDBJ databases">
        <title>Halobacillus sp. isolated from saltern.</title>
        <authorList>
            <person name="Won M."/>
            <person name="Lee C.-M."/>
            <person name="Woen H.-Y."/>
            <person name="Kwon S.-W."/>
        </authorList>
    </citation>
    <scope>NUCLEOTIDE SEQUENCE [LARGE SCALE GENOMIC DNA]</scope>
    <source>
        <strain evidence="2 3">SSBR10-3</strain>
    </source>
</reference>
<dbReference type="Pfam" id="PF11104">
    <property type="entry name" value="PilM_2"/>
    <property type="match status" value="1"/>
</dbReference>
<dbReference type="SMART" id="SM00842">
    <property type="entry name" value="FtsA"/>
    <property type="match status" value="1"/>
</dbReference>
<organism evidence="2 3">
    <name type="scientific">Halobacillus salinarum</name>
    <dbReference type="NCBI Taxonomy" id="2932257"/>
    <lineage>
        <taxon>Bacteria</taxon>
        <taxon>Bacillati</taxon>
        <taxon>Bacillota</taxon>
        <taxon>Bacilli</taxon>
        <taxon>Bacillales</taxon>
        <taxon>Bacillaceae</taxon>
        <taxon>Halobacillus</taxon>
    </lineage>
</organism>
<dbReference type="Proteomes" id="UP000831787">
    <property type="component" value="Chromosome"/>
</dbReference>
<dbReference type="EMBL" id="CP095073">
    <property type="protein sequence ID" value="UOQ46126.1"/>
    <property type="molecule type" value="Genomic_DNA"/>
</dbReference>
<dbReference type="SUPFAM" id="SSF53067">
    <property type="entry name" value="Actin-like ATPase domain"/>
    <property type="match status" value="2"/>
</dbReference>
<gene>
    <name evidence="2" type="primary">pilM</name>
    <name evidence="2" type="ORF">MUN89_09525</name>
</gene>
<dbReference type="InterPro" id="IPR050696">
    <property type="entry name" value="FtsA/MreB"/>
</dbReference>
<evidence type="ECO:0000313" key="3">
    <source>
        <dbReference type="Proteomes" id="UP000831787"/>
    </source>
</evidence>
<dbReference type="CDD" id="cd24004">
    <property type="entry name" value="ASKHA_NBD_PilM-like"/>
    <property type="match status" value="1"/>
</dbReference>
<name>A0ABY4EPV9_9BACI</name>
<protein>
    <submittedName>
        <fullName evidence="2">Pilus assembly protein PilM</fullName>
    </submittedName>
</protein>
<sequence length="723" mass="79630">MKEQIFALDIGTRSVVGIILEKEELSFKVVDLVSHEHEERSMLDGQIHDILAVSNVITAVKQKLEDKHGPLQKVCVAAAGRALATKKVKAAHNIQNHPLLEHEDILHMELSAVQKAQYELASVSDASKSTDYYCVGYSVLHYHIDGQIIGSLIEQQGREAEVEIIATFLPKVVVESLIAALTHAQLEMEALTLEPIAAIQVLIPPSMRRLNVALVDIGAGTSDIAITDAGTIVGYGMVPIAGDEITEAISDEYLLDFNEAENVKKEISLHESATFTDILGFESKVTSTELVEKIERSIQHLSASIADEIQALNQKTPKAVMLVGGGSQTPDLANKLAEKLNLPYNRVAIRGINAVQGLVDSEELHGGPEYVTPIGIAIASKQSPIQYKSVTVNNRTIRLFDIKKLTIGDCLLSAGIDFSKLYGEPGPAYSITINRRKVPVEGAYGGAPKLLLNDKPARLETPVEEGAHIAVKKGEKGGPPQVTVSDVIGDFKPLPLTYNGEEYSFNQPTVFVNNNLSSGKEQVRDYDQIEYFALETISDVKKVLVQLDKWVEPVKTSHEITVNGNPVPLIEKSSPLMINGETAHLNSVIKSFDNIQTPSKQSIPLRSLLEQLGESLYQSIDIFFNGKPFTLQKERLKVIRDEETLSEQSLIYSDDQLKVTKKDEQSFIFQDIFNVAAIDLSSVPKKYMLYRNREKASFYTPIYTGDELSIGTTQEEVLDVFSQ</sequence>
<dbReference type="PANTHER" id="PTHR32432">
    <property type="entry name" value="CELL DIVISION PROTEIN FTSA-RELATED"/>
    <property type="match status" value="1"/>
</dbReference>